<organism evidence="3 4">
    <name type="scientific">Fructilactobacillus ixorae</name>
    <dbReference type="NCBI Taxonomy" id="1750535"/>
    <lineage>
        <taxon>Bacteria</taxon>
        <taxon>Bacillati</taxon>
        <taxon>Bacillota</taxon>
        <taxon>Bacilli</taxon>
        <taxon>Lactobacillales</taxon>
        <taxon>Lactobacillaceae</taxon>
        <taxon>Fructilactobacillus</taxon>
    </lineage>
</organism>
<name>A0ABY5C4U7_9LACO</name>
<dbReference type="PANTHER" id="PTHR12526">
    <property type="entry name" value="GLYCOSYLTRANSFERASE"/>
    <property type="match status" value="1"/>
</dbReference>
<evidence type="ECO:0000256" key="1">
    <source>
        <dbReference type="SAM" id="Phobius"/>
    </source>
</evidence>
<evidence type="ECO:0000313" key="3">
    <source>
        <dbReference type="EMBL" id="USS93392.1"/>
    </source>
</evidence>
<dbReference type="EC" id="2.4.-.-" evidence="3"/>
<proteinExistence type="predicted"/>
<keyword evidence="3" id="KW-0808">Transferase</keyword>
<feature type="transmembrane region" description="Helical" evidence="1">
    <location>
        <begin position="77"/>
        <end position="96"/>
    </location>
</feature>
<dbReference type="InterPro" id="IPR001296">
    <property type="entry name" value="Glyco_trans_1"/>
</dbReference>
<keyword evidence="3" id="KW-0328">Glycosyltransferase</keyword>
<dbReference type="SUPFAM" id="SSF53756">
    <property type="entry name" value="UDP-Glycosyltransferase/glycogen phosphorylase"/>
    <property type="match status" value="1"/>
</dbReference>
<accession>A0ABY5C4U7</accession>
<dbReference type="EMBL" id="CP097478">
    <property type="protein sequence ID" value="USS93392.1"/>
    <property type="molecule type" value="Genomic_DNA"/>
</dbReference>
<keyword evidence="1" id="KW-1133">Transmembrane helix</keyword>
<dbReference type="CDD" id="cd03811">
    <property type="entry name" value="GT4_GT28_WabH-like"/>
    <property type="match status" value="1"/>
</dbReference>
<keyword evidence="1" id="KW-0472">Membrane</keyword>
<evidence type="ECO:0000259" key="2">
    <source>
        <dbReference type="Pfam" id="PF00534"/>
    </source>
</evidence>
<keyword evidence="4" id="KW-1185">Reference proteome</keyword>
<feature type="domain" description="Glycosyl transferase family 1" evidence="2">
    <location>
        <begin position="171"/>
        <end position="317"/>
    </location>
</feature>
<dbReference type="GO" id="GO:0016757">
    <property type="term" value="F:glycosyltransferase activity"/>
    <property type="evidence" value="ECO:0007669"/>
    <property type="project" value="UniProtKB-KW"/>
</dbReference>
<dbReference type="PANTHER" id="PTHR12526:SF630">
    <property type="entry name" value="GLYCOSYLTRANSFERASE"/>
    <property type="match status" value="1"/>
</dbReference>
<protein>
    <submittedName>
        <fullName evidence="3">Glycosyltransferase</fullName>
        <ecNumber evidence="3">2.4.-.-</ecNumber>
    </submittedName>
</protein>
<evidence type="ECO:0000313" key="4">
    <source>
        <dbReference type="Proteomes" id="UP001057532"/>
    </source>
</evidence>
<dbReference type="Pfam" id="PF00534">
    <property type="entry name" value="Glycos_transf_1"/>
    <property type="match status" value="1"/>
</dbReference>
<keyword evidence="1" id="KW-0812">Transmembrane</keyword>
<sequence>MKKKIDVICNIEPGGITTVVKHLLTSPAFLQTFDLSLYVFQHSHYTEALQQIGQHVPITNSASTSKRRNLVALFNFLVHYEGAALIILGPLQVMLARMVKVLFRKKYTIISWIQVSQKDPGIAKKFFALKYADYHLAISTGIKQELEQLGVAEQRIDVIYNPVDRQTKVIKATTPCKFIYIGRLLLDGQKNLRQLLRCFAALDGNWKLEIFGNGPDAEGVATLIAQDSRLRANVQLHGWVENPLQTIETANALVLNSNYEGFGMVLAEAMSYGIPCISSDCPVGPSDIIQQGQNGFLYQLGDYQALTTNLRQFVAGTTNFDPQAIKNSIQFMYTDEYDHRLLTTLEKIV</sequence>
<dbReference type="Gene3D" id="3.40.50.2000">
    <property type="entry name" value="Glycogen Phosphorylase B"/>
    <property type="match status" value="2"/>
</dbReference>
<reference evidence="3" key="1">
    <citation type="submission" date="2022-05" db="EMBL/GenBank/DDBJ databases">
        <authorList>
            <person name="Oliphant S.A."/>
            <person name="Watson-Haigh N.S."/>
            <person name="Sumby K.M."/>
            <person name="Gardner J.M."/>
            <person name="Jiranek V."/>
        </authorList>
    </citation>
    <scope>NUCLEOTIDE SEQUENCE</scope>
    <source>
        <strain evidence="3">Ru20-1</strain>
    </source>
</reference>
<dbReference type="RefSeq" id="WP_252780221.1">
    <property type="nucleotide sequence ID" value="NZ_CP097478.1"/>
</dbReference>
<gene>
    <name evidence="3" type="ORF">M8332_00550</name>
</gene>
<dbReference type="Proteomes" id="UP001057532">
    <property type="component" value="Chromosome"/>
</dbReference>